<dbReference type="Pfam" id="PF12833">
    <property type="entry name" value="HTH_18"/>
    <property type="match status" value="1"/>
</dbReference>
<reference evidence="5 6" key="1">
    <citation type="submission" date="2024-07" db="EMBL/GenBank/DDBJ databases">
        <title>Molecular mechanisms and environmental adaptations of flagellar loss and biofilm growth of Rhodanobacter under environmental stress.</title>
        <authorList>
            <person name="Chen M."/>
        </authorList>
    </citation>
    <scope>NUCLEOTIDE SEQUENCE [LARGE SCALE GENOMIC DNA]</scope>
    <source>
        <strain evidence="5 6">RS22</strain>
    </source>
</reference>
<dbReference type="InterPro" id="IPR050204">
    <property type="entry name" value="AraC_XylS_family_regulators"/>
</dbReference>
<keyword evidence="3" id="KW-0804">Transcription</keyword>
<keyword evidence="1" id="KW-0805">Transcription regulation</keyword>
<dbReference type="InterPro" id="IPR020449">
    <property type="entry name" value="Tscrpt_reg_AraC-type_HTH"/>
</dbReference>
<evidence type="ECO:0000256" key="1">
    <source>
        <dbReference type="ARBA" id="ARBA00023015"/>
    </source>
</evidence>
<comment type="caution">
    <text evidence="5">The sequence shown here is derived from an EMBL/GenBank/DDBJ whole genome shotgun (WGS) entry which is preliminary data.</text>
</comment>
<evidence type="ECO:0000259" key="4">
    <source>
        <dbReference type="PROSITE" id="PS01124"/>
    </source>
</evidence>
<name>A0ABV4AXD7_9GAMM</name>
<dbReference type="PANTHER" id="PTHR46796">
    <property type="entry name" value="HTH-TYPE TRANSCRIPTIONAL ACTIVATOR RHAS-RELATED"/>
    <property type="match status" value="1"/>
</dbReference>
<feature type="domain" description="HTH araC/xylS-type" evidence="4">
    <location>
        <begin position="201"/>
        <end position="300"/>
    </location>
</feature>
<dbReference type="SMART" id="SM00342">
    <property type="entry name" value="HTH_ARAC"/>
    <property type="match status" value="1"/>
</dbReference>
<dbReference type="PANTHER" id="PTHR46796:SF14">
    <property type="entry name" value="TRANSCRIPTIONAL REGULATORY PROTEIN"/>
    <property type="match status" value="1"/>
</dbReference>
<dbReference type="PRINTS" id="PR00032">
    <property type="entry name" value="HTHARAC"/>
</dbReference>
<dbReference type="Proteomes" id="UP001562159">
    <property type="component" value="Unassembled WGS sequence"/>
</dbReference>
<keyword evidence="6" id="KW-1185">Reference proteome</keyword>
<organism evidence="5 6">
    <name type="scientific">Rhodanobacter humi</name>
    <dbReference type="NCBI Taxonomy" id="1888173"/>
    <lineage>
        <taxon>Bacteria</taxon>
        <taxon>Pseudomonadati</taxon>
        <taxon>Pseudomonadota</taxon>
        <taxon>Gammaproteobacteria</taxon>
        <taxon>Lysobacterales</taxon>
        <taxon>Rhodanobacteraceae</taxon>
        <taxon>Rhodanobacter</taxon>
    </lineage>
</organism>
<proteinExistence type="predicted"/>
<dbReference type="Gene3D" id="1.10.10.60">
    <property type="entry name" value="Homeodomain-like"/>
    <property type="match status" value="2"/>
</dbReference>
<accession>A0ABV4AXD7</accession>
<dbReference type="PROSITE" id="PS00041">
    <property type="entry name" value="HTH_ARAC_FAMILY_1"/>
    <property type="match status" value="1"/>
</dbReference>
<dbReference type="InterPro" id="IPR018060">
    <property type="entry name" value="HTH_AraC"/>
</dbReference>
<dbReference type="EMBL" id="JBGBPY010000001">
    <property type="protein sequence ID" value="MEY2184268.1"/>
    <property type="molecule type" value="Genomic_DNA"/>
</dbReference>
<evidence type="ECO:0000313" key="6">
    <source>
        <dbReference type="Proteomes" id="UP001562159"/>
    </source>
</evidence>
<sequence length="310" mass="34910">MYRAAYGPRLASSFYLKDPPTLVTRLTDKVHMAATELWHLKPDFGFTTPIAGESAYLIGLQLMNVERHELWLDGRSVAVKPIAAGTTHIYDLRSNPVAWLPEPFHPLFFYVPCKALTQLAESLGMPAAAELQHRPGDFVDDPVINHLGQCLLPALHAERRNQQLFVDHVLLALRTHLLSRCTGNARKPPVPCGGLAPWQQRNAIELMREHLPEGIALEEVARACALSTSTFIRLFHASTGVSPHQWMIQQRIERAIELMRDDPTRSLADIAYAAGFADQSHFTRTFSRKMGMTPSMWRSSLQTPRKPTRH</sequence>
<evidence type="ECO:0000313" key="5">
    <source>
        <dbReference type="EMBL" id="MEY2184268.1"/>
    </source>
</evidence>
<keyword evidence="2" id="KW-0238">DNA-binding</keyword>
<dbReference type="PROSITE" id="PS01124">
    <property type="entry name" value="HTH_ARAC_FAMILY_2"/>
    <property type="match status" value="1"/>
</dbReference>
<evidence type="ECO:0000256" key="3">
    <source>
        <dbReference type="ARBA" id="ARBA00023163"/>
    </source>
</evidence>
<gene>
    <name evidence="5" type="ORF">AB7878_17785</name>
</gene>
<protein>
    <submittedName>
        <fullName evidence="5">Helix-turn-helix domain-containing protein</fullName>
    </submittedName>
</protein>
<dbReference type="InterPro" id="IPR018062">
    <property type="entry name" value="HTH_AraC-typ_CS"/>
</dbReference>
<dbReference type="SUPFAM" id="SSF46689">
    <property type="entry name" value="Homeodomain-like"/>
    <property type="match status" value="2"/>
</dbReference>
<evidence type="ECO:0000256" key="2">
    <source>
        <dbReference type="ARBA" id="ARBA00023125"/>
    </source>
</evidence>
<dbReference type="InterPro" id="IPR009057">
    <property type="entry name" value="Homeodomain-like_sf"/>
</dbReference>